<dbReference type="KEGG" id="vpo:Kpol_543p56"/>
<dbReference type="InParanoid" id="A7THR0"/>
<evidence type="ECO:0000313" key="3">
    <source>
        <dbReference type="Proteomes" id="UP000000267"/>
    </source>
</evidence>
<protein>
    <submittedName>
        <fullName evidence="2">Uncharacterized protein</fullName>
    </submittedName>
</protein>
<feature type="region of interest" description="Disordered" evidence="1">
    <location>
        <begin position="446"/>
        <end position="466"/>
    </location>
</feature>
<dbReference type="GeneID" id="5546501"/>
<accession>A7THR0</accession>
<feature type="compositionally biased region" description="Acidic residues" evidence="1">
    <location>
        <begin position="450"/>
        <end position="459"/>
    </location>
</feature>
<dbReference type="OrthoDB" id="1918at2759"/>
<name>A7THR0_VANPO</name>
<gene>
    <name evidence="2" type="ORF">Kpol_543p56</name>
</gene>
<dbReference type="GO" id="GO:0005085">
    <property type="term" value="F:guanyl-nucleotide exchange factor activity"/>
    <property type="evidence" value="ECO:0007669"/>
    <property type="project" value="EnsemblFungi"/>
</dbReference>
<organism evidence="3">
    <name type="scientific">Vanderwaltozyma polyspora (strain ATCC 22028 / DSM 70294 / BCRC 21397 / CBS 2163 / NBRC 10782 / NRRL Y-8283 / UCD 57-17)</name>
    <name type="common">Kluyveromyces polysporus</name>
    <dbReference type="NCBI Taxonomy" id="436907"/>
    <lineage>
        <taxon>Eukaryota</taxon>
        <taxon>Fungi</taxon>
        <taxon>Dikarya</taxon>
        <taxon>Ascomycota</taxon>
        <taxon>Saccharomycotina</taxon>
        <taxon>Saccharomycetes</taxon>
        <taxon>Saccharomycetales</taxon>
        <taxon>Saccharomycetaceae</taxon>
        <taxon>Vanderwaltozyma</taxon>
    </lineage>
</organism>
<evidence type="ECO:0000313" key="2">
    <source>
        <dbReference type="EMBL" id="EDO18226.1"/>
    </source>
</evidence>
<dbReference type="InterPro" id="IPR014848">
    <property type="entry name" value="Rgp1"/>
</dbReference>
<dbReference type="PhylomeDB" id="A7THR0"/>
<dbReference type="AlphaFoldDB" id="A7THR0"/>
<dbReference type="OMA" id="QFYEDKK"/>
<dbReference type="EMBL" id="DS480392">
    <property type="protein sequence ID" value="EDO18226.1"/>
    <property type="molecule type" value="Genomic_DNA"/>
</dbReference>
<dbReference type="RefSeq" id="XP_001646084.1">
    <property type="nucleotide sequence ID" value="XM_001646034.1"/>
</dbReference>
<dbReference type="STRING" id="436907.A7THR0"/>
<dbReference type="GO" id="GO:0034066">
    <property type="term" value="C:Ric1-Rgp1 guanyl-nucleotide exchange factor complex"/>
    <property type="evidence" value="ECO:0007669"/>
    <property type="project" value="EnsemblFungi"/>
</dbReference>
<reference evidence="2 3" key="1">
    <citation type="journal article" date="2007" name="Proc. Natl. Acad. Sci. U.S.A.">
        <title>Independent sorting-out of thousands of duplicated gene pairs in two yeast species descended from a whole-genome duplication.</title>
        <authorList>
            <person name="Scannell D.R."/>
            <person name="Frank A.C."/>
            <person name="Conant G.C."/>
            <person name="Byrne K.P."/>
            <person name="Woolfit M."/>
            <person name="Wolfe K.H."/>
        </authorList>
    </citation>
    <scope>NUCLEOTIDE SEQUENCE [LARGE SCALE GENOMIC DNA]</scope>
    <source>
        <strain evidence="3">ATCC 22028 / DSM 70294 / BCRC 21397 / CBS 2163 / NBRC 10782 / NRRL Y-8283 / UCD 57-17</strain>
    </source>
</reference>
<dbReference type="PANTHER" id="PTHR12507">
    <property type="entry name" value="REDUCED GROWTH PHENOTYPE 1 RGP1, YEAST -RELATED"/>
    <property type="match status" value="1"/>
</dbReference>
<sequence>MHTHRIDSFLIAKNVRVEIVHESNPYFAGEPISLVIRVRHLGSQQEFLLLREKIRELQDEFVENLQSQESLETTPDDVNRNTDDQGWSMKSLLSSFTRGSSESLAKEEMERKKELRENITKQIQFHKPVNLISGYVQISGLFQFDGECINEAGFENLGKKKVAMDTSVDNRLLKGSSKDDKSDSNLESQEYEHISKYINSNYNPITGGLISKEEYELVGSESSNLIVSMSNFGKTSNIKNYPIFLIPQSLLFSELTLDAGEVKTFHFKSNKLPTDLPPSYNNSKTISINYLLEVGVSSVIGTTIRPELIKVPINIGPYVSAKGEQYISSLDQEAVILQEGQITEIKQSLKNRRISSISVSSANTSFGHRRSFSIDDSEKIAELKQNFVALVRENTKEPKDIEELVELQIEKQFGKEDKESELDDPETEYLSKRASTVRNNIANLENTYDPIDDDTDDGENNTGKFESGLIPQLRNLRRNYQINRNGELIAKLSLSKLFYTTSDDIDLVLTFSEDPSNSIKVSAVTVSLESLELANPLYGSNDADAGSKPKSNQVYETHAICFDDCESIPFKLTLPKSPSNQLTGQFKTDIFQLKWILTFKFVLISKGLDVTMEQFYEDKRGYLLHSKDNIEGDEFICHIPLTLLPSSHAYGGW</sequence>
<proteinExistence type="predicted"/>
<dbReference type="GO" id="GO:0042147">
    <property type="term" value="P:retrograde transport, endosome to Golgi"/>
    <property type="evidence" value="ECO:0007669"/>
    <property type="project" value="EnsemblFungi"/>
</dbReference>
<dbReference type="GO" id="GO:0005829">
    <property type="term" value="C:cytosol"/>
    <property type="evidence" value="ECO:0007669"/>
    <property type="project" value="GOC"/>
</dbReference>
<keyword evidence="3" id="KW-1185">Reference proteome</keyword>
<dbReference type="FunCoup" id="A7THR0">
    <property type="interactions" value="69"/>
</dbReference>
<evidence type="ECO:0000256" key="1">
    <source>
        <dbReference type="SAM" id="MobiDB-lite"/>
    </source>
</evidence>
<dbReference type="GO" id="GO:0000139">
    <property type="term" value="C:Golgi membrane"/>
    <property type="evidence" value="ECO:0007669"/>
    <property type="project" value="EnsemblFungi"/>
</dbReference>
<dbReference type="eggNOG" id="KOG4469">
    <property type="taxonomic scope" value="Eukaryota"/>
</dbReference>
<dbReference type="HOGENOM" id="CLU_030995_0_0_1"/>
<dbReference type="Pfam" id="PF08737">
    <property type="entry name" value="Rgp1"/>
    <property type="match status" value="1"/>
</dbReference>
<dbReference type="Proteomes" id="UP000000267">
    <property type="component" value="Unassembled WGS sequence"/>
</dbReference>